<proteinExistence type="predicted"/>
<reference evidence="5" key="1">
    <citation type="journal article" date="2019" name="Int. J. Syst. Evol. Microbiol.">
        <title>The Global Catalogue of Microorganisms (GCM) 10K type strain sequencing project: providing services to taxonomists for standard genome sequencing and annotation.</title>
        <authorList>
            <consortium name="The Broad Institute Genomics Platform"/>
            <consortium name="The Broad Institute Genome Sequencing Center for Infectious Disease"/>
            <person name="Wu L."/>
            <person name="Ma J."/>
        </authorList>
    </citation>
    <scope>NUCLEOTIDE SEQUENCE [LARGE SCALE GENOMIC DNA]</scope>
    <source>
        <strain evidence="5">IBRC-M 10987</strain>
    </source>
</reference>
<evidence type="ECO:0000313" key="5">
    <source>
        <dbReference type="Proteomes" id="UP001595715"/>
    </source>
</evidence>
<sequence>MTTARRCARLALNLILSLALFASGATVLASADRWFAGTARTTGAQGDPAIRAHAASAVAEGIVRPPFSRARMPEPGLPLGFFARLGLLIAVDLAAVSAMLLAVSRVVRGLRTQRGPTAPLPGKAGLRPPSADRS</sequence>
<gene>
    <name evidence="4" type="ORF">ACFOZ8_06080</name>
</gene>
<dbReference type="RefSeq" id="WP_377717921.1">
    <property type="nucleotide sequence ID" value="NZ_JBHSAM010000015.1"/>
</dbReference>
<feature type="signal peptide" evidence="3">
    <location>
        <begin position="1"/>
        <end position="31"/>
    </location>
</feature>
<evidence type="ECO:0000256" key="1">
    <source>
        <dbReference type="SAM" id="MobiDB-lite"/>
    </source>
</evidence>
<evidence type="ECO:0000313" key="4">
    <source>
        <dbReference type="EMBL" id="MFC4099227.1"/>
    </source>
</evidence>
<comment type="caution">
    <text evidence="4">The sequence shown here is derived from an EMBL/GenBank/DDBJ whole genome shotgun (WGS) entry which is preliminary data.</text>
</comment>
<feature type="region of interest" description="Disordered" evidence="1">
    <location>
        <begin position="113"/>
        <end position="134"/>
    </location>
</feature>
<keyword evidence="2" id="KW-0472">Membrane</keyword>
<dbReference type="Proteomes" id="UP001595715">
    <property type="component" value="Unassembled WGS sequence"/>
</dbReference>
<dbReference type="EMBL" id="JBHSAM010000015">
    <property type="protein sequence ID" value="MFC4099227.1"/>
    <property type="molecule type" value="Genomic_DNA"/>
</dbReference>
<keyword evidence="2" id="KW-1133">Transmembrane helix</keyword>
<feature type="transmembrane region" description="Helical" evidence="2">
    <location>
        <begin position="81"/>
        <end position="103"/>
    </location>
</feature>
<organism evidence="4 5">
    <name type="scientific">Paenibacillus xanthanilyticus</name>
    <dbReference type="NCBI Taxonomy" id="1783531"/>
    <lineage>
        <taxon>Bacteria</taxon>
        <taxon>Bacillati</taxon>
        <taxon>Bacillota</taxon>
        <taxon>Bacilli</taxon>
        <taxon>Bacillales</taxon>
        <taxon>Paenibacillaceae</taxon>
        <taxon>Paenibacillus</taxon>
    </lineage>
</organism>
<name>A0ABV8JWA5_9BACL</name>
<feature type="chain" id="PRO_5046005984" evidence="3">
    <location>
        <begin position="32"/>
        <end position="134"/>
    </location>
</feature>
<protein>
    <submittedName>
        <fullName evidence="4">Uncharacterized protein</fullName>
    </submittedName>
</protein>
<keyword evidence="3" id="KW-0732">Signal</keyword>
<evidence type="ECO:0000256" key="3">
    <source>
        <dbReference type="SAM" id="SignalP"/>
    </source>
</evidence>
<accession>A0ABV8JWA5</accession>
<evidence type="ECO:0000256" key="2">
    <source>
        <dbReference type="SAM" id="Phobius"/>
    </source>
</evidence>
<keyword evidence="2" id="KW-0812">Transmembrane</keyword>
<keyword evidence="5" id="KW-1185">Reference proteome</keyword>